<dbReference type="GO" id="GO:0016787">
    <property type="term" value="F:hydrolase activity"/>
    <property type="evidence" value="ECO:0007669"/>
    <property type="project" value="UniProtKB-KW"/>
</dbReference>
<dbReference type="KEGG" id="hfv:R50_2291"/>
<dbReference type="PANTHER" id="PTHR43283:SF11">
    <property type="entry name" value="BETA-LACTAMASE-RELATED DOMAIN-CONTAINING PROTEIN"/>
    <property type="match status" value="1"/>
</dbReference>
<dbReference type="Pfam" id="PF00144">
    <property type="entry name" value="Beta-lactamase"/>
    <property type="match status" value="1"/>
</dbReference>
<evidence type="ECO:0000259" key="2">
    <source>
        <dbReference type="Pfam" id="PF00144"/>
    </source>
</evidence>
<dbReference type="AlphaFoldDB" id="A0A6F8ZJ20"/>
<sequence>MSRGWTAVRALLADAVARAEIPGAVAAVGRGHERWWAEAVGWAELGENPRAMHLDTLFDLASLTKVVATLPVILDLAAEGRLTLEDPVGRFLPAYREGPKAAVQVWHLLAHCGGLPAHRRLDRLPDPRAGALATPLREAPGRRVVYSDLGFILLGLVAEAAGGASLDELAARRVFQPLGMDRTRFRPPLSWRPWIAATEVVDGRPLAGTVHDENARALGGVAGHAGLFAPVGDLARYLSWWATVGREDPLRARALACWTEGMGGRRGLGWVLHGDAHDPAGPRWPPGTVAHTGFTGTSLALDPGSGLWAVLLTNRVHLGRDHPLGSLRRRFHAAVREAAGL</sequence>
<dbReference type="InterPro" id="IPR012338">
    <property type="entry name" value="Beta-lactam/transpept-like"/>
</dbReference>
<dbReference type="SUPFAM" id="SSF56601">
    <property type="entry name" value="beta-lactamase/transpeptidase-like"/>
    <property type="match status" value="1"/>
</dbReference>
<dbReference type="Proteomes" id="UP000503399">
    <property type="component" value="Chromosome"/>
</dbReference>
<organism evidence="3 4">
    <name type="scientific">Candidatus Hydrogenisulfobacillus filiaventi</name>
    <dbReference type="NCBI Taxonomy" id="2707344"/>
    <lineage>
        <taxon>Bacteria</taxon>
        <taxon>Bacillati</taxon>
        <taxon>Bacillota</taxon>
        <taxon>Clostridia</taxon>
        <taxon>Eubacteriales</taxon>
        <taxon>Clostridiales Family XVII. Incertae Sedis</taxon>
        <taxon>Candidatus Hydrogenisulfobacillus</taxon>
    </lineage>
</organism>
<dbReference type="PANTHER" id="PTHR43283">
    <property type="entry name" value="BETA-LACTAMASE-RELATED"/>
    <property type="match status" value="1"/>
</dbReference>
<protein>
    <submittedName>
        <fullName evidence="3">Beta-lactamase class C and other penicillin binding proteins</fullName>
    </submittedName>
</protein>
<feature type="domain" description="Beta-lactamase-related" evidence="2">
    <location>
        <begin position="8"/>
        <end position="330"/>
    </location>
</feature>
<name>A0A6F8ZJ20_9FIRM</name>
<keyword evidence="1" id="KW-0378">Hydrolase</keyword>
<evidence type="ECO:0000313" key="4">
    <source>
        <dbReference type="Proteomes" id="UP000503399"/>
    </source>
</evidence>
<dbReference type="InterPro" id="IPR001466">
    <property type="entry name" value="Beta-lactam-related"/>
</dbReference>
<evidence type="ECO:0000313" key="3">
    <source>
        <dbReference type="EMBL" id="CAB1129788.1"/>
    </source>
</evidence>
<dbReference type="InterPro" id="IPR050789">
    <property type="entry name" value="Diverse_Enzym_Activities"/>
</dbReference>
<dbReference type="Gene3D" id="3.40.710.10">
    <property type="entry name" value="DD-peptidase/beta-lactamase superfamily"/>
    <property type="match status" value="1"/>
</dbReference>
<evidence type="ECO:0000256" key="1">
    <source>
        <dbReference type="ARBA" id="ARBA00022801"/>
    </source>
</evidence>
<accession>A0A6F8ZJ20</accession>
<dbReference type="EMBL" id="LR778114">
    <property type="protein sequence ID" value="CAB1129788.1"/>
    <property type="molecule type" value="Genomic_DNA"/>
</dbReference>
<keyword evidence="4" id="KW-1185">Reference proteome</keyword>
<proteinExistence type="predicted"/>
<gene>
    <name evidence="3" type="ORF">R50_2291</name>
</gene>
<reference evidence="3 4" key="1">
    <citation type="submission" date="2020-02" db="EMBL/GenBank/DDBJ databases">
        <authorList>
            <person name="Hogendoorn C."/>
        </authorList>
    </citation>
    <scope>NUCLEOTIDE SEQUENCE [LARGE SCALE GENOMIC DNA]</scope>
    <source>
        <strain evidence="3">R501</strain>
    </source>
</reference>